<reference evidence="2 3" key="1">
    <citation type="submission" date="2024-06" db="EMBL/GenBank/DDBJ databases">
        <title>The Natural Products Discovery Center: Release of the First 8490 Sequenced Strains for Exploring Actinobacteria Biosynthetic Diversity.</title>
        <authorList>
            <person name="Kalkreuter E."/>
            <person name="Kautsar S.A."/>
            <person name="Yang D."/>
            <person name="Bader C.D."/>
            <person name="Teijaro C.N."/>
            <person name="Fluegel L."/>
            <person name="Davis C.M."/>
            <person name="Simpson J.R."/>
            <person name="Lauterbach L."/>
            <person name="Steele A.D."/>
            <person name="Gui C."/>
            <person name="Meng S."/>
            <person name="Li G."/>
            <person name="Viehrig K."/>
            <person name="Ye F."/>
            <person name="Su P."/>
            <person name="Kiefer A.F."/>
            <person name="Nichols A."/>
            <person name="Cepeda A.J."/>
            <person name="Yan W."/>
            <person name="Fan B."/>
            <person name="Jiang Y."/>
            <person name="Adhikari A."/>
            <person name="Zheng C.-J."/>
            <person name="Schuster L."/>
            <person name="Cowan T.M."/>
            <person name="Smanski M.J."/>
            <person name="Chevrette M.G."/>
            <person name="De Carvalho L.P.S."/>
            <person name="Shen B."/>
        </authorList>
    </citation>
    <scope>NUCLEOTIDE SEQUENCE [LARGE SCALE GENOMIC DNA]</scope>
    <source>
        <strain evidence="2 3">NPDC049574</strain>
    </source>
</reference>
<comment type="caution">
    <text evidence="2">The sequence shown here is derived from an EMBL/GenBank/DDBJ whole genome shotgun (WGS) entry which is preliminary data.</text>
</comment>
<organism evidence="2 3">
    <name type="scientific">Nonomuraea bangladeshensis</name>
    <dbReference type="NCBI Taxonomy" id="404385"/>
    <lineage>
        <taxon>Bacteria</taxon>
        <taxon>Bacillati</taxon>
        <taxon>Actinomycetota</taxon>
        <taxon>Actinomycetes</taxon>
        <taxon>Streptosporangiales</taxon>
        <taxon>Streptosporangiaceae</taxon>
        <taxon>Nonomuraea</taxon>
    </lineage>
</organism>
<evidence type="ECO:0000313" key="3">
    <source>
        <dbReference type="Proteomes" id="UP001552427"/>
    </source>
</evidence>
<dbReference type="EMBL" id="JBFARM010000005">
    <property type="protein sequence ID" value="MEV4287286.1"/>
    <property type="molecule type" value="Genomic_DNA"/>
</dbReference>
<dbReference type="InterPro" id="IPR012347">
    <property type="entry name" value="Ferritin-like"/>
</dbReference>
<proteinExistence type="predicted"/>
<name>A0ABV3H432_9ACTN</name>
<feature type="domain" description="DUF4439" evidence="1">
    <location>
        <begin position="19"/>
        <end position="148"/>
    </location>
</feature>
<evidence type="ECO:0000259" key="1">
    <source>
        <dbReference type="Pfam" id="PF14530"/>
    </source>
</evidence>
<dbReference type="InterPro" id="IPR029447">
    <property type="entry name" value="DUF4439"/>
</dbReference>
<sequence>MNGVAVNGVAVNGDDLEKLRKALAAEHAALFAYGLLGARTSGELRERMSAAYDAHRARRDQVRSLITARGGKPVEAEASYALPFFPSDAKLAARLAEHLEGGVTAAYLELVAAEDAALRRFAALAMQQAVTRSYAFRPAQPAAFPGMPAASAPATPTAQGGS</sequence>
<dbReference type="SUPFAM" id="SSF47240">
    <property type="entry name" value="Ferritin-like"/>
    <property type="match status" value="1"/>
</dbReference>
<keyword evidence="3" id="KW-1185">Reference proteome</keyword>
<dbReference type="CDD" id="cd00657">
    <property type="entry name" value="Ferritin_like"/>
    <property type="match status" value="1"/>
</dbReference>
<dbReference type="InterPro" id="IPR009078">
    <property type="entry name" value="Ferritin-like_SF"/>
</dbReference>
<gene>
    <name evidence="2" type="ORF">AB0K40_17415</name>
</gene>
<dbReference type="Gene3D" id="1.20.1260.10">
    <property type="match status" value="1"/>
</dbReference>
<dbReference type="Proteomes" id="UP001552427">
    <property type="component" value="Unassembled WGS sequence"/>
</dbReference>
<evidence type="ECO:0000313" key="2">
    <source>
        <dbReference type="EMBL" id="MEV4287286.1"/>
    </source>
</evidence>
<accession>A0ABV3H432</accession>
<protein>
    <submittedName>
        <fullName evidence="2">Ferritin-like domain-containing protein</fullName>
    </submittedName>
</protein>
<dbReference type="RefSeq" id="WP_364450554.1">
    <property type="nucleotide sequence ID" value="NZ_JBFARM010000005.1"/>
</dbReference>
<dbReference type="Pfam" id="PF14530">
    <property type="entry name" value="DUF4439"/>
    <property type="match status" value="1"/>
</dbReference>